<dbReference type="AlphaFoldDB" id="A0A5D2PK48"/>
<organism evidence="2 3">
    <name type="scientific">Gossypium tomentosum</name>
    <name type="common">Hawaiian cotton</name>
    <name type="synonym">Gossypium sandvicense</name>
    <dbReference type="NCBI Taxonomy" id="34277"/>
    <lineage>
        <taxon>Eukaryota</taxon>
        <taxon>Viridiplantae</taxon>
        <taxon>Streptophyta</taxon>
        <taxon>Embryophyta</taxon>
        <taxon>Tracheophyta</taxon>
        <taxon>Spermatophyta</taxon>
        <taxon>Magnoliopsida</taxon>
        <taxon>eudicotyledons</taxon>
        <taxon>Gunneridae</taxon>
        <taxon>Pentapetalae</taxon>
        <taxon>rosids</taxon>
        <taxon>malvids</taxon>
        <taxon>Malvales</taxon>
        <taxon>Malvaceae</taxon>
        <taxon>Malvoideae</taxon>
        <taxon>Gossypium</taxon>
    </lineage>
</organism>
<feature type="chain" id="PRO_5022991795" evidence="1">
    <location>
        <begin position="20"/>
        <end position="39"/>
    </location>
</feature>
<accession>A0A5D2PK48</accession>
<gene>
    <name evidence="2" type="ORF">ES332_A08G247700v1</name>
</gene>
<reference evidence="2 3" key="1">
    <citation type="submission" date="2019-07" db="EMBL/GenBank/DDBJ databases">
        <title>WGS assembly of Gossypium tomentosum.</title>
        <authorList>
            <person name="Chen Z.J."/>
            <person name="Sreedasyam A."/>
            <person name="Ando A."/>
            <person name="Song Q."/>
            <person name="De L."/>
            <person name="Hulse-Kemp A."/>
            <person name="Ding M."/>
            <person name="Ye W."/>
            <person name="Kirkbride R."/>
            <person name="Jenkins J."/>
            <person name="Plott C."/>
            <person name="Lovell J."/>
            <person name="Lin Y.-M."/>
            <person name="Vaughn R."/>
            <person name="Liu B."/>
            <person name="Li W."/>
            <person name="Simpson S."/>
            <person name="Scheffler B."/>
            <person name="Saski C."/>
            <person name="Grover C."/>
            <person name="Hu G."/>
            <person name="Conover J."/>
            <person name="Carlson J."/>
            <person name="Shu S."/>
            <person name="Boston L."/>
            <person name="Williams M."/>
            <person name="Peterson D."/>
            <person name="Mcgee K."/>
            <person name="Jones D."/>
            <person name="Wendel J."/>
            <person name="Stelly D."/>
            <person name="Grimwood J."/>
            <person name="Schmutz J."/>
        </authorList>
    </citation>
    <scope>NUCLEOTIDE SEQUENCE [LARGE SCALE GENOMIC DNA]</scope>
    <source>
        <strain evidence="2">7179.01</strain>
    </source>
</reference>
<keyword evidence="3" id="KW-1185">Reference proteome</keyword>
<keyword evidence="1" id="KW-0732">Signal</keyword>
<name>A0A5D2PK48_GOSTO</name>
<dbReference type="Proteomes" id="UP000322667">
    <property type="component" value="Chromosome A08"/>
</dbReference>
<dbReference type="EMBL" id="CM017617">
    <property type="protein sequence ID" value="TYI16336.1"/>
    <property type="molecule type" value="Genomic_DNA"/>
</dbReference>
<evidence type="ECO:0000313" key="2">
    <source>
        <dbReference type="EMBL" id="TYI16336.1"/>
    </source>
</evidence>
<evidence type="ECO:0000256" key="1">
    <source>
        <dbReference type="SAM" id="SignalP"/>
    </source>
</evidence>
<proteinExistence type="predicted"/>
<sequence length="39" mass="4471">MFLSVIIFLDFLFLPNCCTVFIIQSSNNLSRLICSLVFV</sequence>
<evidence type="ECO:0000313" key="3">
    <source>
        <dbReference type="Proteomes" id="UP000322667"/>
    </source>
</evidence>
<protein>
    <submittedName>
        <fullName evidence="2">Uncharacterized protein</fullName>
    </submittedName>
</protein>
<feature type="signal peptide" evidence="1">
    <location>
        <begin position="1"/>
        <end position="19"/>
    </location>
</feature>